<proteinExistence type="predicted"/>
<feature type="transmembrane region" description="Helical" evidence="1">
    <location>
        <begin position="292"/>
        <end position="313"/>
    </location>
</feature>
<dbReference type="PANTHER" id="PTHR48174">
    <property type="entry name" value="DUF946 FAMILY PROTEIN"/>
    <property type="match status" value="1"/>
</dbReference>
<reference evidence="2" key="1">
    <citation type="journal article" date="2020" name="Nature">
        <title>Giant virus diversity and host interactions through global metagenomics.</title>
        <authorList>
            <person name="Schulz F."/>
            <person name="Roux S."/>
            <person name="Paez-Espino D."/>
            <person name="Jungbluth S."/>
            <person name="Walsh D.A."/>
            <person name="Denef V.J."/>
            <person name="McMahon K.D."/>
            <person name="Konstantinidis K.T."/>
            <person name="Eloe-Fadrosh E.A."/>
            <person name="Kyrpides N.C."/>
            <person name="Woyke T."/>
        </authorList>
    </citation>
    <scope>NUCLEOTIDE SEQUENCE</scope>
    <source>
        <strain evidence="2">GVMAG-M-3300023179-92</strain>
    </source>
</reference>
<accession>A0A6C0HF38</accession>
<organism evidence="2">
    <name type="scientific">viral metagenome</name>
    <dbReference type="NCBI Taxonomy" id="1070528"/>
    <lineage>
        <taxon>unclassified sequences</taxon>
        <taxon>metagenomes</taxon>
        <taxon>organismal metagenomes</taxon>
    </lineage>
</organism>
<dbReference type="EMBL" id="MN739934">
    <property type="protein sequence ID" value="QHT78623.1"/>
    <property type="molecule type" value="Genomic_DNA"/>
</dbReference>
<dbReference type="PANTHER" id="PTHR48174:SF5">
    <property type="entry name" value="VACUOLAR PROTEIN SORTING-ASSOCIATED PROTEIN 62"/>
    <property type="match status" value="1"/>
</dbReference>
<feature type="transmembrane region" description="Helical" evidence="1">
    <location>
        <begin position="333"/>
        <end position="351"/>
    </location>
</feature>
<keyword evidence="1" id="KW-0812">Transmembrane</keyword>
<dbReference type="AlphaFoldDB" id="A0A6C0HF38"/>
<keyword evidence="1" id="KW-1133">Transmembrane helix</keyword>
<name>A0A6C0HF38_9ZZZZ</name>
<keyword evidence="1" id="KW-0472">Membrane</keyword>
<dbReference type="InterPro" id="IPR009291">
    <property type="entry name" value="Vps62"/>
</dbReference>
<evidence type="ECO:0000313" key="2">
    <source>
        <dbReference type="EMBL" id="QHT78623.1"/>
    </source>
</evidence>
<sequence length="361" mass="40814">MSKLTQEELKNLQQLVDKWSPIIYHHPDEKYYPVSIEWLMANSALIDFSDPKNAQSISPITNQDIYNLAKKHNFETKTDGSILFAFGNELHRGEHPTRNIPCYVLVKQVGDKLHLIYIYLYAYNGEYPILGLLNAGQHPADIEHMTLEMTSRGELIRVMYSAHGTKDGRWIAAEQVPMEDGKIVAYMALNGHGLYPKEGIAFRLGGLANDYLGKGAKWSPKPQLIFLPNDPNFDVDTIGWVAFNGRLGGDARPGNTDGIAPLLDKGWIRGTDILDESQLNPPIIFSPTVGNILINVKNILVFVIVYFIIYKILQLNDQYLFSPKDGRYTWKEHSATIAIFIILFVIVREVAKRIAKKFVPS</sequence>
<protein>
    <submittedName>
        <fullName evidence="2">Uncharacterized protein</fullName>
    </submittedName>
</protein>
<evidence type="ECO:0000256" key="1">
    <source>
        <dbReference type="SAM" id="Phobius"/>
    </source>
</evidence>
<dbReference type="Pfam" id="PF06101">
    <property type="entry name" value="Vps62"/>
    <property type="match status" value="1"/>
</dbReference>